<keyword evidence="8 13" id="KW-1133">Transmembrane helix</keyword>
<organism evidence="14">
    <name type="scientific">Homoeoxipha nigripes</name>
    <dbReference type="NCBI Taxonomy" id="2697520"/>
    <lineage>
        <taxon>Eukaryota</taxon>
        <taxon>Metazoa</taxon>
        <taxon>Ecdysozoa</taxon>
        <taxon>Arthropoda</taxon>
        <taxon>Hexapoda</taxon>
        <taxon>Insecta</taxon>
        <taxon>Pterygota</taxon>
        <taxon>Neoptera</taxon>
        <taxon>Polyneoptera</taxon>
        <taxon>Orthoptera</taxon>
        <taxon>Ensifera</taxon>
        <taxon>Gryllidea</taxon>
        <taxon>Grylloidea</taxon>
        <taxon>Trigonidiidae</taxon>
        <taxon>Trigonidiinae</taxon>
        <taxon>Homoeoxipha</taxon>
    </lineage>
</organism>
<dbReference type="EMBL" id="MK303553">
    <property type="protein sequence ID" value="QHQ73124.1"/>
    <property type="molecule type" value="Genomic_DNA"/>
</dbReference>
<geneLocation type="mitochondrion" evidence="14"/>
<name>A0A6B9VWR4_9ORTH</name>
<proteinExistence type="inferred from homology"/>
<evidence type="ECO:0000256" key="8">
    <source>
        <dbReference type="ARBA" id="ARBA00022989"/>
    </source>
</evidence>
<evidence type="ECO:0000256" key="2">
    <source>
        <dbReference type="ARBA" id="ARBA00008892"/>
    </source>
</evidence>
<evidence type="ECO:0000256" key="3">
    <source>
        <dbReference type="ARBA" id="ARBA00011291"/>
    </source>
</evidence>
<reference evidence="14" key="1">
    <citation type="journal article" date="2019" name="Sci. Rep.">
        <title>Mitochondrial genome characterization of the family Trigonidiidae (Orthoptera) reveals novel structural features and nad1 transcript ends.</title>
        <authorList>
            <person name="Ma C."/>
            <person name="Wang Y."/>
            <person name="Zhang L."/>
            <person name="Li J."/>
        </authorList>
    </citation>
    <scope>NUCLEOTIDE SEQUENCE</scope>
</reference>
<dbReference type="RefSeq" id="YP_009725533.1">
    <property type="nucleotide sequence ID" value="NC_045841.1"/>
</dbReference>
<evidence type="ECO:0000313" key="14">
    <source>
        <dbReference type="EMBL" id="QHQ73124.1"/>
    </source>
</evidence>
<feature type="transmembrane region" description="Helical" evidence="13">
    <location>
        <begin position="12"/>
        <end position="31"/>
    </location>
</feature>
<keyword evidence="4 12" id="KW-0813">Transport</keyword>
<protein>
    <recommendedName>
        <fullName evidence="12">ATP synthase complex subunit 8</fullName>
    </recommendedName>
</protein>
<accession>A0A6B9VWR4</accession>
<evidence type="ECO:0000256" key="5">
    <source>
        <dbReference type="ARBA" id="ARBA00022547"/>
    </source>
</evidence>
<dbReference type="Pfam" id="PF00895">
    <property type="entry name" value="ATP-synt_8"/>
    <property type="match status" value="1"/>
</dbReference>
<dbReference type="GO" id="GO:0015986">
    <property type="term" value="P:proton motive force-driven ATP synthesis"/>
    <property type="evidence" value="ECO:0007669"/>
    <property type="project" value="InterPro"/>
</dbReference>
<gene>
    <name evidence="14" type="primary">atp8</name>
</gene>
<keyword evidence="11 13" id="KW-0472">Membrane</keyword>
<keyword evidence="9 12" id="KW-0406">Ion transport</keyword>
<evidence type="ECO:0000256" key="4">
    <source>
        <dbReference type="ARBA" id="ARBA00022448"/>
    </source>
</evidence>
<dbReference type="GO" id="GO:0015078">
    <property type="term" value="F:proton transmembrane transporter activity"/>
    <property type="evidence" value="ECO:0007669"/>
    <property type="project" value="InterPro"/>
</dbReference>
<evidence type="ECO:0000256" key="6">
    <source>
        <dbReference type="ARBA" id="ARBA00022692"/>
    </source>
</evidence>
<comment type="subunit">
    <text evidence="3">F-type ATPases have 2 components, CF(1) - the catalytic core - and CF(0) - the membrane proton channel.</text>
</comment>
<evidence type="ECO:0000256" key="1">
    <source>
        <dbReference type="ARBA" id="ARBA00004304"/>
    </source>
</evidence>
<keyword evidence="10 12" id="KW-0496">Mitochondrion</keyword>
<dbReference type="GeneID" id="43961003"/>
<dbReference type="InterPro" id="IPR001421">
    <property type="entry name" value="ATP8_metazoa"/>
</dbReference>
<sequence length="52" mass="6594">MPQMSPLNWIMMYFIFIILFILIMMLTYYIFQPLKMKMVYQLNKNNPIIWKW</sequence>
<comment type="similarity">
    <text evidence="2 12">Belongs to the ATPase protein 8 family.</text>
</comment>
<evidence type="ECO:0000256" key="9">
    <source>
        <dbReference type="ARBA" id="ARBA00023065"/>
    </source>
</evidence>
<dbReference type="GO" id="GO:0031966">
    <property type="term" value="C:mitochondrial membrane"/>
    <property type="evidence" value="ECO:0007669"/>
    <property type="project" value="UniProtKB-SubCell"/>
</dbReference>
<evidence type="ECO:0000256" key="12">
    <source>
        <dbReference type="RuleBase" id="RU003661"/>
    </source>
</evidence>
<dbReference type="AlphaFoldDB" id="A0A6B9VWR4"/>
<evidence type="ECO:0000256" key="7">
    <source>
        <dbReference type="ARBA" id="ARBA00022781"/>
    </source>
</evidence>
<dbReference type="GO" id="GO:0045259">
    <property type="term" value="C:proton-transporting ATP synthase complex"/>
    <property type="evidence" value="ECO:0007669"/>
    <property type="project" value="UniProtKB-KW"/>
</dbReference>
<keyword evidence="5 12" id="KW-0138">CF(0)</keyword>
<evidence type="ECO:0000256" key="10">
    <source>
        <dbReference type="ARBA" id="ARBA00023128"/>
    </source>
</evidence>
<keyword evidence="6 12" id="KW-0812">Transmembrane</keyword>
<evidence type="ECO:0000256" key="11">
    <source>
        <dbReference type="ARBA" id="ARBA00023136"/>
    </source>
</evidence>
<evidence type="ECO:0000256" key="13">
    <source>
        <dbReference type="SAM" id="Phobius"/>
    </source>
</evidence>
<comment type="subcellular location">
    <subcellularLocation>
        <location evidence="1 12">Mitochondrion membrane</location>
        <topology evidence="1 12">Single-pass membrane protein</topology>
    </subcellularLocation>
</comment>
<keyword evidence="7 12" id="KW-0375">Hydrogen ion transport</keyword>